<evidence type="ECO:0000313" key="2">
    <source>
        <dbReference type="EMBL" id="MDM5138484.1"/>
    </source>
</evidence>
<dbReference type="RefSeq" id="WP_113070520.1">
    <property type="nucleotide sequence ID" value="NZ_JAOPLV010000001.1"/>
</dbReference>
<protein>
    <submittedName>
        <fullName evidence="2">Uncharacterized protein</fullName>
    </submittedName>
</protein>
<accession>A0AAW7I7K6</accession>
<sequence>MNRVGGWWHAMLLSGSLMAFGISAKTDEDNWFVVDTCDWAHGFNLDRDGGTDSQISLVLSDQGVLALSLPSRFAAGFRGTDGAVDDMVITINGVKLRSVAAYVSGKNEGVLVKPVSDDGQNFLLNAVHASKKTDIIFQGRTASAKFPELQIGIDALRKCKKPI</sequence>
<name>A0AAW7I7K6_9GAMM</name>
<proteinExistence type="predicted"/>
<gene>
    <name evidence="2" type="ORF">OB959_01545</name>
</gene>
<evidence type="ECO:0000256" key="1">
    <source>
        <dbReference type="SAM" id="SignalP"/>
    </source>
</evidence>
<evidence type="ECO:0000313" key="3">
    <source>
        <dbReference type="Proteomes" id="UP001168216"/>
    </source>
</evidence>
<dbReference type="Proteomes" id="UP001168216">
    <property type="component" value="Unassembled WGS sequence"/>
</dbReference>
<reference evidence="2" key="1">
    <citation type="submission" date="2023-08" db="EMBL/GenBank/DDBJ databases">
        <title>WGS of Aeromonas isolates.</title>
        <authorList>
            <person name="Lee H."/>
        </authorList>
    </citation>
    <scope>NUCLEOTIDE SEQUENCE</scope>
    <source>
        <strain evidence="2">SL22</strain>
    </source>
</reference>
<organism evidence="2 3">
    <name type="scientific">Aeromonas bestiarum</name>
    <dbReference type="NCBI Taxonomy" id="105751"/>
    <lineage>
        <taxon>Bacteria</taxon>
        <taxon>Pseudomonadati</taxon>
        <taxon>Pseudomonadota</taxon>
        <taxon>Gammaproteobacteria</taxon>
        <taxon>Aeromonadales</taxon>
        <taxon>Aeromonadaceae</taxon>
        <taxon>Aeromonas</taxon>
    </lineage>
</organism>
<keyword evidence="1" id="KW-0732">Signal</keyword>
<feature type="chain" id="PRO_5043488050" evidence="1">
    <location>
        <begin position="20"/>
        <end position="163"/>
    </location>
</feature>
<dbReference type="EMBL" id="JAOPLV010000001">
    <property type="protein sequence ID" value="MDM5138484.1"/>
    <property type="molecule type" value="Genomic_DNA"/>
</dbReference>
<feature type="signal peptide" evidence="1">
    <location>
        <begin position="1"/>
        <end position="19"/>
    </location>
</feature>
<comment type="caution">
    <text evidence="2">The sequence shown here is derived from an EMBL/GenBank/DDBJ whole genome shotgun (WGS) entry which is preliminary data.</text>
</comment>
<dbReference type="AlphaFoldDB" id="A0AAW7I7K6"/>